<evidence type="ECO:0000313" key="2">
    <source>
        <dbReference type="EMBL" id="RQP23834.1"/>
    </source>
</evidence>
<name>A0A3N7HNV9_9BURK</name>
<dbReference type="InterPro" id="IPR011008">
    <property type="entry name" value="Dimeric_a/b-barrel"/>
</dbReference>
<reference evidence="2 3" key="2">
    <citation type="submission" date="2018-12" db="EMBL/GenBank/DDBJ databases">
        <title>Rhizobacter gummiphilus sp. nov., a rubber-degrading bacterium isolated from the soil of a botanical garden in Japan.</title>
        <authorList>
            <person name="Shunsuke S.S."/>
        </authorList>
    </citation>
    <scope>NUCLEOTIDE SEQUENCE [LARGE SCALE GENOMIC DNA]</scope>
    <source>
        <strain evidence="2 3">S-16</strain>
    </source>
</reference>
<dbReference type="SUPFAM" id="SSF54909">
    <property type="entry name" value="Dimeric alpha+beta barrel"/>
    <property type="match status" value="1"/>
</dbReference>
<dbReference type="RefSeq" id="WP_124541563.1">
    <property type="nucleotide sequence ID" value="NZ_QUSW01000004.1"/>
</dbReference>
<dbReference type="AlphaFoldDB" id="A0A3N7HNV9"/>
<accession>A0A3N7HNV9</accession>
<reference evidence="2 3" key="1">
    <citation type="submission" date="2018-08" db="EMBL/GenBank/DDBJ databases">
        <authorList>
            <person name="Khan S.A."/>
            <person name="Jeon C.O."/>
            <person name="Chun B.H."/>
            <person name="Jeong S.E."/>
        </authorList>
    </citation>
    <scope>NUCLEOTIDE SEQUENCE [LARGE SCALE GENOMIC DNA]</scope>
    <source>
        <strain evidence="2 3">S-16</strain>
    </source>
</reference>
<protein>
    <submittedName>
        <fullName evidence="2">DUF1330 domain-containing protein</fullName>
    </submittedName>
</protein>
<evidence type="ECO:0000259" key="1">
    <source>
        <dbReference type="Pfam" id="PF07045"/>
    </source>
</evidence>
<organism evidence="2 3">
    <name type="scientific">Piscinibacter terrae</name>
    <dbReference type="NCBI Taxonomy" id="2496871"/>
    <lineage>
        <taxon>Bacteria</taxon>
        <taxon>Pseudomonadati</taxon>
        <taxon>Pseudomonadota</taxon>
        <taxon>Betaproteobacteria</taxon>
        <taxon>Burkholderiales</taxon>
        <taxon>Sphaerotilaceae</taxon>
        <taxon>Piscinibacter</taxon>
    </lineage>
</organism>
<gene>
    <name evidence="2" type="ORF">DZC73_17100</name>
</gene>
<feature type="domain" description="DUF1330" evidence="1">
    <location>
        <begin position="3"/>
        <end position="97"/>
    </location>
</feature>
<dbReference type="Proteomes" id="UP000267464">
    <property type="component" value="Unassembled WGS sequence"/>
</dbReference>
<dbReference type="OrthoDB" id="516779at2"/>
<dbReference type="Pfam" id="PF07045">
    <property type="entry name" value="DUF1330"/>
    <property type="match status" value="1"/>
</dbReference>
<dbReference type="EMBL" id="QUSW01000004">
    <property type="protein sequence ID" value="RQP23834.1"/>
    <property type="molecule type" value="Genomic_DNA"/>
</dbReference>
<keyword evidence="3" id="KW-1185">Reference proteome</keyword>
<dbReference type="InterPro" id="IPR010753">
    <property type="entry name" value="DUF1330"/>
</dbReference>
<evidence type="ECO:0000313" key="3">
    <source>
        <dbReference type="Proteomes" id="UP000267464"/>
    </source>
</evidence>
<dbReference type="Gene3D" id="3.30.70.100">
    <property type="match status" value="1"/>
</dbReference>
<comment type="caution">
    <text evidence="2">The sequence shown here is derived from an EMBL/GenBank/DDBJ whole genome shotgun (WGS) entry which is preliminary data.</text>
</comment>
<dbReference type="PANTHER" id="PTHR41521:SF4">
    <property type="entry name" value="BLR0684 PROTEIN"/>
    <property type="match status" value="1"/>
</dbReference>
<sequence>MAPGYLLVTMHISDPERYKQYLAEAPKSVQAFGGEYLVRGGRHETLEGEWNPHRIAVLRFPSYEKAKAFYDDAQYTQTRQLRQGTTEYFNMVLVEGFEGAIPQNLDARR</sequence>
<dbReference type="PANTHER" id="PTHR41521">
    <property type="match status" value="1"/>
</dbReference>
<proteinExistence type="predicted"/>